<comment type="caution">
    <text evidence="1">The sequence shown here is derived from an EMBL/GenBank/DDBJ whole genome shotgun (WGS) entry which is preliminary data.</text>
</comment>
<keyword evidence="2" id="KW-1185">Reference proteome</keyword>
<proteinExistence type="predicted"/>
<reference evidence="1" key="1">
    <citation type="journal article" date="2022" name="bioRxiv">
        <title>Sequencing and chromosome-scale assembly of the giantPleurodeles waltlgenome.</title>
        <authorList>
            <person name="Brown T."/>
            <person name="Elewa A."/>
            <person name="Iarovenko S."/>
            <person name="Subramanian E."/>
            <person name="Araus A.J."/>
            <person name="Petzold A."/>
            <person name="Susuki M."/>
            <person name="Suzuki K.-i.T."/>
            <person name="Hayashi T."/>
            <person name="Toyoda A."/>
            <person name="Oliveira C."/>
            <person name="Osipova E."/>
            <person name="Leigh N.D."/>
            <person name="Simon A."/>
            <person name="Yun M.H."/>
        </authorList>
    </citation>
    <scope>NUCLEOTIDE SEQUENCE</scope>
    <source>
        <strain evidence="1">20211129_DDA</strain>
        <tissue evidence="1">Liver</tissue>
    </source>
</reference>
<dbReference type="Proteomes" id="UP001066276">
    <property type="component" value="Chromosome 2_1"/>
</dbReference>
<sequence length="191" mass="20488">MSQREPLCMFMFSLCSVTFRGIHQHTPALACPHPNTVFPSTVSASIGPWSSVTPAKCTNASQFAFPCAIGLCVAREAPRSRTSSAHHMQMRDISSIPVLETRVIALCVPLRAPLREVTTFSSSYCRCPPGCTARAAHSAAPPYTPQGLRGPTGSLGQPITMLKCTRVRELTSFRAQVAGHRAPLPKAGPLC</sequence>
<evidence type="ECO:0008006" key="3">
    <source>
        <dbReference type="Google" id="ProtNLM"/>
    </source>
</evidence>
<dbReference type="EMBL" id="JANPWB010000003">
    <property type="protein sequence ID" value="KAJ1197391.1"/>
    <property type="molecule type" value="Genomic_DNA"/>
</dbReference>
<dbReference type="AlphaFoldDB" id="A0AAV7V910"/>
<evidence type="ECO:0000313" key="2">
    <source>
        <dbReference type="Proteomes" id="UP001066276"/>
    </source>
</evidence>
<accession>A0AAV7V910</accession>
<organism evidence="1 2">
    <name type="scientific">Pleurodeles waltl</name>
    <name type="common">Iberian ribbed newt</name>
    <dbReference type="NCBI Taxonomy" id="8319"/>
    <lineage>
        <taxon>Eukaryota</taxon>
        <taxon>Metazoa</taxon>
        <taxon>Chordata</taxon>
        <taxon>Craniata</taxon>
        <taxon>Vertebrata</taxon>
        <taxon>Euteleostomi</taxon>
        <taxon>Amphibia</taxon>
        <taxon>Batrachia</taxon>
        <taxon>Caudata</taxon>
        <taxon>Salamandroidea</taxon>
        <taxon>Salamandridae</taxon>
        <taxon>Pleurodelinae</taxon>
        <taxon>Pleurodeles</taxon>
    </lineage>
</organism>
<protein>
    <recommendedName>
        <fullName evidence="3">Secreted protein</fullName>
    </recommendedName>
</protein>
<evidence type="ECO:0000313" key="1">
    <source>
        <dbReference type="EMBL" id="KAJ1197391.1"/>
    </source>
</evidence>
<name>A0AAV7V910_PLEWA</name>
<gene>
    <name evidence="1" type="ORF">NDU88_001251</name>
</gene>